<dbReference type="Proteomes" id="UP000002630">
    <property type="component" value="Linkage Group LG26"/>
</dbReference>
<keyword evidence="3" id="KW-1185">Reference proteome</keyword>
<dbReference type="Gene3D" id="3.90.1070.10">
    <property type="match status" value="1"/>
</dbReference>
<dbReference type="Gene3D" id="3.40.50.1000">
    <property type="entry name" value="HAD superfamily/HAD-like"/>
    <property type="match status" value="2"/>
</dbReference>
<sequence>MSSTEAATSGSAGKGSIRCLFSDIDGTLVHYYENEADAPGMPEVLPLPESATGRKARISIETLKLAAQVRASGARLVLVSGTRYSTFVNRLPFLPRADAYVIENGGRVFYPKKDVASVSAAARSGDKGHTEVNSGEGGGGSGEPSCPDEKSAVGDPTLTAHAASALTEDLKWRETMESATGPASQDAIAPEDREGPLWDVYRTAVAEGFEVDTNTYYTMIRIKVKTGGKKRARENPEGKGAEDPQEEEEEEEERGGEAAMKKLLASLPSDLRVVTNFGLVDICPLRSGKHNAAAFLAREHFDIPLANCASMGDDDNDIALANSMGKGAFITTFSSESVEAAAKGNPEQFTVAKSEGVQASEEMLRLIVAACN</sequence>
<evidence type="ECO:0000256" key="1">
    <source>
        <dbReference type="SAM" id="MobiDB-lite"/>
    </source>
</evidence>
<name>D7FNV9_ECTSI</name>
<dbReference type="InterPro" id="IPR023214">
    <property type="entry name" value="HAD_sf"/>
</dbReference>
<accession>D7FNV9</accession>
<feature type="compositionally biased region" description="Basic and acidic residues" evidence="1">
    <location>
        <begin position="233"/>
        <end position="242"/>
    </location>
</feature>
<dbReference type="eggNOG" id="ENOG502S2N0">
    <property type="taxonomic scope" value="Eukaryota"/>
</dbReference>
<organism evidence="2 3">
    <name type="scientific">Ectocarpus siliculosus</name>
    <name type="common">Brown alga</name>
    <name type="synonym">Conferva siliculosa</name>
    <dbReference type="NCBI Taxonomy" id="2880"/>
    <lineage>
        <taxon>Eukaryota</taxon>
        <taxon>Sar</taxon>
        <taxon>Stramenopiles</taxon>
        <taxon>Ochrophyta</taxon>
        <taxon>PX clade</taxon>
        <taxon>Phaeophyceae</taxon>
        <taxon>Ectocarpales</taxon>
        <taxon>Ectocarpaceae</taxon>
        <taxon>Ectocarpus</taxon>
    </lineage>
</organism>
<dbReference type="EMBL" id="FN648292">
    <property type="protein sequence ID" value="CBJ30235.1"/>
    <property type="molecule type" value="Genomic_DNA"/>
</dbReference>
<gene>
    <name evidence="2" type="ORF">Esi_0180_0054</name>
</gene>
<evidence type="ECO:0000313" key="3">
    <source>
        <dbReference type="Proteomes" id="UP000002630"/>
    </source>
</evidence>
<dbReference type="OrthoDB" id="407888at2759"/>
<feature type="region of interest" description="Disordered" evidence="1">
    <location>
        <begin position="227"/>
        <end position="258"/>
    </location>
</feature>
<dbReference type="InterPro" id="IPR036412">
    <property type="entry name" value="HAD-like_sf"/>
</dbReference>
<dbReference type="SUPFAM" id="SSF56784">
    <property type="entry name" value="HAD-like"/>
    <property type="match status" value="1"/>
</dbReference>
<proteinExistence type="predicted"/>
<evidence type="ECO:0000313" key="2">
    <source>
        <dbReference type="EMBL" id="CBJ30235.1"/>
    </source>
</evidence>
<dbReference type="AlphaFoldDB" id="D7FNV9"/>
<dbReference type="OMA" id="FRETYND"/>
<dbReference type="Pfam" id="PF08282">
    <property type="entry name" value="Hydrolase_3"/>
    <property type="match status" value="1"/>
</dbReference>
<dbReference type="InParanoid" id="D7FNV9"/>
<feature type="compositionally biased region" description="Acidic residues" evidence="1">
    <location>
        <begin position="243"/>
        <end position="254"/>
    </location>
</feature>
<feature type="region of interest" description="Disordered" evidence="1">
    <location>
        <begin position="121"/>
        <end position="155"/>
    </location>
</feature>
<dbReference type="EMBL" id="FN649751">
    <property type="protein sequence ID" value="CBJ30235.1"/>
    <property type="molecule type" value="Genomic_DNA"/>
</dbReference>
<protein>
    <submittedName>
        <fullName evidence="2">HAD-like protein</fullName>
    </submittedName>
</protein>
<reference evidence="2 3" key="1">
    <citation type="journal article" date="2010" name="Nature">
        <title>The Ectocarpus genome and the independent evolution of multicellularity in brown algae.</title>
        <authorList>
            <person name="Cock J.M."/>
            <person name="Sterck L."/>
            <person name="Rouze P."/>
            <person name="Scornet D."/>
            <person name="Allen A.E."/>
            <person name="Amoutzias G."/>
            <person name="Anthouard V."/>
            <person name="Artiguenave F."/>
            <person name="Aury J.M."/>
            <person name="Badger J.H."/>
            <person name="Beszteri B."/>
            <person name="Billiau K."/>
            <person name="Bonnet E."/>
            <person name="Bothwell J.H."/>
            <person name="Bowler C."/>
            <person name="Boyen C."/>
            <person name="Brownlee C."/>
            <person name="Carrano C.J."/>
            <person name="Charrier B."/>
            <person name="Cho G.Y."/>
            <person name="Coelho S.M."/>
            <person name="Collen J."/>
            <person name="Corre E."/>
            <person name="Da Silva C."/>
            <person name="Delage L."/>
            <person name="Delaroque N."/>
            <person name="Dittami S.M."/>
            <person name="Doulbeau S."/>
            <person name="Elias M."/>
            <person name="Farnham G."/>
            <person name="Gachon C.M."/>
            <person name="Gschloessl B."/>
            <person name="Heesch S."/>
            <person name="Jabbari K."/>
            <person name="Jubin C."/>
            <person name="Kawai H."/>
            <person name="Kimura K."/>
            <person name="Kloareg B."/>
            <person name="Kupper F.C."/>
            <person name="Lang D."/>
            <person name="Le Bail A."/>
            <person name="Leblanc C."/>
            <person name="Lerouge P."/>
            <person name="Lohr M."/>
            <person name="Lopez P.J."/>
            <person name="Martens C."/>
            <person name="Maumus F."/>
            <person name="Michel G."/>
            <person name="Miranda-Saavedra D."/>
            <person name="Morales J."/>
            <person name="Moreau H."/>
            <person name="Motomura T."/>
            <person name="Nagasato C."/>
            <person name="Napoli C.A."/>
            <person name="Nelson D.R."/>
            <person name="Nyvall-Collen P."/>
            <person name="Peters A.F."/>
            <person name="Pommier C."/>
            <person name="Potin P."/>
            <person name="Poulain J."/>
            <person name="Quesneville H."/>
            <person name="Read B."/>
            <person name="Rensing S.A."/>
            <person name="Ritter A."/>
            <person name="Rousvoal S."/>
            <person name="Samanta M."/>
            <person name="Samson G."/>
            <person name="Schroeder D.C."/>
            <person name="Segurens B."/>
            <person name="Strittmatter M."/>
            <person name="Tonon T."/>
            <person name="Tregear J.W."/>
            <person name="Valentin K."/>
            <person name="von Dassow P."/>
            <person name="Yamagishi T."/>
            <person name="Van de Peer Y."/>
            <person name="Wincker P."/>
        </authorList>
    </citation>
    <scope>NUCLEOTIDE SEQUENCE [LARGE SCALE GENOMIC DNA]</scope>
    <source>
        <strain evidence="3">Ec32 / CCAP1310/4</strain>
    </source>
</reference>